<comment type="caution">
    <text evidence="5">The sequence shown here is derived from an EMBL/GenBank/DDBJ whole genome shotgun (WGS) entry which is preliminary data.</text>
</comment>
<dbReference type="Proteomes" id="UP000589626">
    <property type="component" value="Unassembled WGS sequence"/>
</dbReference>
<sequence length="279" mass="29855">MGRMDNKVAFVTGVARGQGRSHCLTLAREGAKIIGIDLCHSLDKVAYPLGTEEDLAETDRLIKEIGGEAVLLQADTRNRSQLQAAVQAGLERFGQIDAVVASAGVWTWGEARDLPEDEWQFALDMNLTGAFNTAQAALPSMIDRGQGGSIMFTSSQLALRGCPQAVAYSAAKGGLVGMMRALASELAPHQIRVNTIHPSTVATDMVLNQPTYDLFAPHKNGEATVDDLHESMRAFHMLPIPLIESQDISNAVLYLASDESRALTSVVLPVDAGSTQKLG</sequence>
<dbReference type="PRINTS" id="PR00080">
    <property type="entry name" value="SDRFAMILY"/>
</dbReference>
<organism evidence="5 6">
    <name type="scientific">Nocardioides soli</name>
    <dbReference type="NCBI Taxonomy" id="1036020"/>
    <lineage>
        <taxon>Bacteria</taxon>
        <taxon>Bacillati</taxon>
        <taxon>Actinomycetota</taxon>
        <taxon>Actinomycetes</taxon>
        <taxon>Propionibacteriales</taxon>
        <taxon>Nocardioidaceae</taxon>
        <taxon>Nocardioides</taxon>
    </lineage>
</organism>
<keyword evidence="3" id="KW-0520">NAD</keyword>
<comment type="similarity">
    <text evidence="1 4">Belongs to the short-chain dehydrogenases/reductases (SDR) family.</text>
</comment>
<dbReference type="InterPro" id="IPR023985">
    <property type="entry name" value="SDR_subfam_1"/>
</dbReference>
<dbReference type="PROSITE" id="PS00061">
    <property type="entry name" value="ADH_SHORT"/>
    <property type="match status" value="1"/>
</dbReference>
<dbReference type="RefSeq" id="WP_183593042.1">
    <property type="nucleotide sequence ID" value="NZ_JACHWR010000002.1"/>
</dbReference>
<dbReference type="NCBIfam" id="NF009467">
    <property type="entry name" value="PRK12826.1-3"/>
    <property type="match status" value="1"/>
</dbReference>
<reference evidence="5 6" key="1">
    <citation type="submission" date="2020-08" db="EMBL/GenBank/DDBJ databases">
        <title>Sequencing the genomes of 1000 actinobacteria strains.</title>
        <authorList>
            <person name="Klenk H.-P."/>
        </authorList>
    </citation>
    <scope>NUCLEOTIDE SEQUENCE [LARGE SCALE GENOMIC DNA]</scope>
    <source>
        <strain evidence="5 6">DSM 105498</strain>
    </source>
</reference>
<gene>
    <name evidence="5" type="ORF">FHU40_002974</name>
</gene>
<dbReference type="InterPro" id="IPR020904">
    <property type="entry name" value="Sc_DH/Rdtase_CS"/>
</dbReference>
<dbReference type="PANTHER" id="PTHR42760:SF133">
    <property type="entry name" value="3-OXOACYL-[ACYL-CARRIER-PROTEIN] REDUCTASE"/>
    <property type="match status" value="1"/>
</dbReference>
<dbReference type="NCBIfam" id="TIGR03971">
    <property type="entry name" value="SDR_subfam_1"/>
    <property type="match status" value="1"/>
</dbReference>
<dbReference type="FunFam" id="3.40.50.720:FF:000084">
    <property type="entry name" value="Short-chain dehydrogenase reductase"/>
    <property type="match status" value="1"/>
</dbReference>
<evidence type="ECO:0000313" key="6">
    <source>
        <dbReference type="Proteomes" id="UP000589626"/>
    </source>
</evidence>
<dbReference type="InterPro" id="IPR002347">
    <property type="entry name" value="SDR_fam"/>
</dbReference>
<protein>
    <submittedName>
        <fullName evidence="5">SDR family mycofactocin-dependent oxidoreductase</fullName>
    </submittedName>
</protein>
<name>A0A7W4Z2R8_9ACTN</name>
<dbReference type="EMBL" id="JACHWR010000002">
    <property type="protein sequence ID" value="MBB3043156.1"/>
    <property type="molecule type" value="Genomic_DNA"/>
</dbReference>
<dbReference type="PRINTS" id="PR00081">
    <property type="entry name" value="GDHRDH"/>
</dbReference>
<evidence type="ECO:0000313" key="5">
    <source>
        <dbReference type="EMBL" id="MBB3043156.1"/>
    </source>
</evidence>
<keyword evidence="2" id="KW-0560">Oxidoreductase</keyword>
<dbReference type="AlphaFoldDB" id="A0A7W4Z2R8"/>
<evidence type="ECO:0000256" key="1">
    <source>
        <dbReference type="ARBA" id="ARBA00006484"/>
    </source>
</evidence>
<dbReference type="InterPro" id="IPR036291">
    <property type="entry name" value="NAD(P)-bd_dom_sf"/>
</dbReference>
<evidence type="ECO:0000256" key="3">
    <source>
        <dbReference type="ARBA" id="ARBA00023027"/>
    </source>
</evidence>
<dbReference type="CDD" id="cd05233">
    <property type="entry name" value="SDR_c"/>
    <property type="match status" value="1"/>
</dbReference>
<dbReference type="Gene3D" id="3.40.50.720">
    <property type="entry name" value="NAD(P)-binding Rossmann-like Domain"/>
    <property type="match status" value="1"/>
</dbReference>
<accession>A0A7W4Z2R8</accession>
<dbReference type="PANTHER" id="PTHR42760">
    <property type="entry name" value="SHORT-CHAIN DEHYDROGENASES/REDUCTASES FAMILY MEMBER"/>
    <property type="match status" value="1"/>
</dbReference>
<proteinExistence type="inferred from homology"/>
<keyword evidence="6" id="KW-1185">Reference proteome</keyword>
<evidence type="ECO:0000256" key="4">
    <source>
        <dbReference type="RuleBase" id="RU000363"/>
    </source>
</evidence>
<evidence type="ECO:0000256" key="2">
    <source>
        <dbReference type="ARBA" id="ARBA00023002"/>
    </source>
</evidence>
<dbReference type="Pfam" id="PF00106">
    <property type="entry name" value="adh_short"/>
    <property type="match status" value="1"/>
</dbReference>
<dbReference type="SUPFAM" id="SSF51735">
    <property type="entry name" value="NAD(P)-binding Rossmann-fold domains"/>
    <property type="match status" value="1"/>
</dbReference>
<dbReference type="GO" id="GO:0016616">
    <property type="term" value="F:oxidoreductase activity, acting on the CH-OH group of donors, NAD or NADP as acceptor"/>
    <property type="evidence" value="ECO:0007669"/>
    <property type="project" value="TreeGrafter"/>
</dbReference>